<accession>A0ABR1LLN6</accession>
<feature type="region of interest" description="Disordered" evidence="5">
    <location>
        <begin position="578"/>
        <end position="604"/>
    </location>
</feature>
<feature type="region of interest" description="Disordered" evidence="5">
    <location>
        <begin position="787"/>
        <end position="880"/>
    </location>
</feature>
<dbReference type="RefSeq" id="XP_066653565.1">
    <property type="nucleotide sequence ID" value="XM_066796143.1"/>
</dbReference>
<feature type="region of interest" description="Disordered" evidence="5">
    <location>
        <begin position="20"/>
        <end position="232"/>
    </location>
</feature>
<feature type="coiled-coil region" evidence="4">
    <location>
        <begin position="382"/>
        <end position="462"/>
    </location>
</feature>
<comment type="caution">
    <text evidence="8">The sequence shown here is derived from an EMBL/GenBank/DDBJ whole genome shotgun (WGS) entry which is preliminary data.</text>
</comment>
<dbReference type="InterPro" id="IPR051756">
    <property type="entry name" value="Centrosomal_MT-associated"/>
</dbReference>
<evidence type="ECO:0000313" key="8">
    <source>
        <dbReference type="EMBL" id="KAK7534840.1"/>
    </source>
</evidence>
<comment type="subcellular location">
    <subcellularLocation>
        <location evidence="1">Cytoplasm</location>
        <location evidence="1">Cytoskeleton</location>
        <location evidence="1">Microtubule organizing center</location>
    </subcellularLocation>
</comment>
<dbReference type="Pfam" id="PF06657">
    <property type="entry name" value="Cep57_MT_bd"/>
    <property type="match status" value="1"/>
</dbReference>
<feature type="compositionally biased region" description="Polar residues" evidence="5">
    <location>
        <begin position="153"/>
        <end position="164"/>
    </location>
</feature>
<feature type="compositionally biased region" description="Polar residues" evidence="5">
    <location>
        <begin position="69"/>
        <end position="88"/>
    </location>
</feature>
<feature type="compositionally biased region" description="Basic and acidic residues" evidence="5">
    <location>
        <begin position="583"/>
        <end position="604"/>
    </location>
</feature>
<reference evidence="8 9" key="1">
    <citation type="submission" date="2024-04" db="EMBL/GenBank/DDBJ databases">
        <title>Phyllosticta paracitricarpa is synonymous to the EU quarantine fungus P. citricarpa based on phylogenomic analyses.</title>
        <authorList>
            <consortium name="Lawrence Berkeley National Laboratory"/>
            <person name="Van ingen-buijs V.A."/>
            <person name="Van westerhoven A.C."/>
            <person name="Haridas S."/>
            <person name="Skiadas P."/>
            <person name="Martin F."/>
            <person name="Groenewald J.Z."/>
            <person name="Crous P.W."/>
            <person name="Seidl M.F."/>
        </authorList>
    </citation>
    <scope>NUCLEOTIDE SEQUENCE [LARGE SCALE GENOMIC DNA]</scope>
    <source>
        <strain evidence="8 9">CPC 17464</strain>
    </source>
</reference>
<evidence type="ECO:0000256" key="4">
    <source>
        <dbReference type="SAM" id="Coils"/>
    </source>
</evidence>
<feature type="coiled-coil region" evidence="4">
    <location>
        <begin position="622"/>
        <end position="702"/>
    </location>
</feature>
<evidence type="ECO:0000259" key="7">
    <source>
        <dbReference type="Pfam" id="PF14197"/>
    </source>
</evidence>
<feature type="compositionally biased region" description="Basic and acidic residues" evidence="5">
    <location>
        <begin position="180"/>
        <end position="195"/>
    </location>
</feature>
<keyword evidence="9" id="KW-1185">Reference proteome</keyword>
<feature type="compositionally biased region" description="Basic and acidic residues" evidence="5">
    <location>
        <begin position="757"/>
        <end position="766"/>
    </location>
</feature>
<dbReference type="Pfam" id="PF14197">
    <property type="entry name" value="Cep57_CLD_2"/>
    <property type="match status" value="1"/>
</dbReference>
<feature type="region of interest" description="Disordered" evidence="5">
    <location>
        <begin position="753"/>
        <end position="772"/>
    </location>
</feature>
<feature type="domain" description="PPC89 centrosome localisation" evidence="7">
    <location>
        <begin position="445"/>
        <end position="509"/>
    </location>
</feature>
<feature type="region of interest" description="Disordered" evidence="5">
    <location>
        <begin position="261"/>
        <end position="303"/>
    </location>
</feature>
<keyword evidence="4" id="KW-0175">Coiled coil</keyword>
<evidence type="ECO:0000259" key="6">
    <source>
        <dbReference type="Pfam" id="PF06657"/>
    </source>
</evidence>
<feature type="compositionally biased region" description="Polar residues" evidence="5">
    <location>
        <begin position="286"/>
        <end position="297"/>
    </location>
</feature>
<dbReference type="GeneID" id="92029049"/>
<evidence type="ECO:0008006" key="10">
    <source>
        <dbReference type="Google" id="ProtNLM"/>
    </source>
</evidence>
<evidence type="ECO:0000256" key="1">
    <source>
        <dbReference type="ARBA" id="ARBA00004267"/>
    </source>
</evidence>
<proteinExistence type="predicted"/>
<feature type="compositionally biased region" description="Polar residues" evidence="5">
    <location>
        <begin position="852"/>
        <end position="869"/>
    </location>
</feature>
<keyword evidence="3" id="KW-0206">Cytoskeleton</keyword>
<protein>
    <recommendedName>
        <fullName evidence="10">Cep57 centrosome microtubule-binding domain-containing protein</fullName>
    </recommendedName>
</protein>
<evidence type="ECO:0000256" key="5">
    <source>
        <dbReference type="SAM" id="MobiDB-lite"/>
    </source>
</evidence>
<evidence type="ECO:0000313" key="9">
    <source>
        <dbReference type="Proteomes" id="UP001360953"/>
    </source>
</evidence>
<gene>
    <name evidence="8" type="ORF">J3D65DRAFT_425832</name>
</gene>
<feature type="compositionally biased region" description="Polar residues" evidence="5">
    <location>
        <begin position="811"/>
        <end position="828"/>
    </location>
</feature>
<dbReference type="InterPro" id="IPR024957">
    <property type="entry name" value="Cep57_MT-bd_dom"/>
</dbReference>
<dbReference type="PANTHER" id="PTHR19336">
    <property type="entry name" value="UNCHARACTERIZED DUF1167"/>
    <property type="match status" value="1"/>
</dbReference>
<feature type="domain" description="Cep57 centrosome microtubule-binding" evidence="6">
    <location>
        <begin position="948"/>
        <end position="1024"/>
    </location>
</feature>
<dbReference type="InterPro" id="IPR025925">
    <property type="entry name" value="PPC89_CLD"/>
</dbReference>
<dbReference type="PANTHER" id="PTHR19336:SF9">
    <property type="entry name" value="SPINDLE POLE BODY PROTEIN PPC89"/>
    <property type="match status" value="1"/>
</dbReference>
<feature type="compositionally biased region" description="Polar residues" evidence="5">
    <location>
        <begin position="261"/>
        <end position="278"/>
    </location>
</feature>
<dbReference type="Proteomes" id="UP001360953">
    <property type="component" value="Unassembled WGS sequence"/>
</dbReference>
<dbReference type="EMBL" id="JBBPEH010000008">
    <property type="protein sequence ID" value="KAK7534840.1"/>
    <property type="molecule type" value="Genomic_DNA"/>
</dbReference>
<keyword evidence="2" id="KW-0963">Cytoplasm</keyword>
<feature type="compositionally biased region" description="Acidic residues" evidence="5">
    <location>
        <begin position="113"/>
        <end position="128"/>
    </location>
</feature>
<name>A0ABR1LLN6_9PEZI</name>
<evidence type="ECO:0000256" key="2">
    <source>
        <dbReference type="ARBA" id="ARBA00022490"/>
    </source>
</evidence>
<sequence>MAPSPTGSNESRSKLIRDFAESLRSSRSSPLPQPTSPAHESRNDTNTLPSGELDLGTGTSFDPELDNVPESTRNQFDDSTQPIPNIRSSAARYKYWRPAPPPQQIDTSVVEQEFQDFSDENSADESESIELGRGNNRSLRGTPSKILGDMSPNALSIGNDSVFHNSEVRNGARGNQSAKKTYEAERGNLRRDAQIRRATSLPQKDLQGLSNRLGRNSERPSPAKATANDKRRNTLAQMHARLASEEDSSMIDERPPTVTLTAKNTRFGNPRSRQTSGNFVEENDSNMRTPQKSTYYTPRSGVVPTTAGTQQSFMLPDIPNLTELVSGTYQDGTPVFSRSAKARSRFSSAPIPSRLRNENTAKHIPIESVPMPADEKALFTSLQLLKDKVTQMEQDKAESEKRIEDYETQVAHLRAELNAQAEYRRSDSALGSTDGEGNKKDNWRVERTLNSLRSRLERAERKVSVSDISSKRVTEERDNAVTQLGVAFLNSEELKGERDALQSENDLLRNEVDALRVENEELQARLAQYEQQSQRLQKAADRALRAENTTWGESEKTQARRVEEKKLKEENENLKAQVAQSRALREEEARRRNRKEAELRSRIDSRDDTIQQLQGMTPQEMNAYLRNENEKLRVQMAELEAEREDDEQEWARKEARLKRKVEKSQEATRDAQDVTKELLSVRRSSRSRREKAENKIDEAIRRASLPAKAERARSKAGRRSLPIYVDSESEADSTTDLDAFSHLRKGNLFMSGAIPGLDKRPEHTGDTTELSFMARDEVARLRKALEEERAAARRQSRAPSKTRQGQDETVRSQSLPRKSSMKDLTTASRPMDLTESITGRIVSTALEDNRSAPASPTKQDTQRSILSNSGRRRPRSAPNDVTSAFILPDITMDIRNISQPAPHDKGNCTVCHKSACAEHQPFAATDPSPPIPTTVPVSERVSADDIDATLRPTQPAPLALATVIKELQDELTHLNLQKAALDAVLRSHDASMAKRKRKAVEAKIAKLLHAISVKSDQIYALYDVVESQPYEQQGPNEAELDNEREVEETLLSVGIDPDEMRQRTRAKARSGTDGLRSKAKRVVIESVGGRSEDGAAANDVSALLDDESELPWEGISETDLAA</sequence>
<organism evidence="8 9">
    <name type="scientific">Phyllosticta citribraziliensis</name>
    <dbReference type="NCBI Taxonomy" id="989973"/>
    <lineage>
        <taxon>Eukaryota</taxon>
        <taxon>Fungi</taxon>
        <taxon>Dikarya</taxon>
        <taxon>Ascomycota</taxon>
        <taxon>Pezizomycotina</taxon>
        <taxon>Dothideomycetes</taxon>
        <taxon>Dothideomycetes incertae sedis</taxon>
        <taxon>Botryosphaeriales</taxon>
        <taxon>Phyllostictaceae</taxon>
        <taxon>Phyllosticta</taxon>
    </lineage>
</organism>
<evidence type="ECO:0000256" key="3">
    <source>
        <dbReference type="ARBA" id="ARBA00023212"/>
    </source>
</evidence>